<reference evidence="5" key="1">
    <citation type="submission" date="2013-08" db="EMBL/GenBank/DDBJ databases">
        <authorList>
            <person name="Mendez C."/>
            <person name="Richter M."/>
            <person name="Ferrer M."/>
            <person name="Sanchez J."/>
        </authorList>
    </citation>
    <scope>NUCLEOTIDE SEQUENCE</scope>
</reference>
<keyword evidence="2" id="KW-0812">Transmembrane</keyword>
<sequence length="55" mass="5935">MHATRAQLLPQRRLLLAKGTFIDCTLETAINSTLPGMTTCITARNTFSADGTVVL</sequence>
<feature type="non-terminal residue" evidence="5">
    <location>
        <position position="55"/>
    </location>
</feature>
<comment type="subcellular location">
    <subcellularLocation>
        <location evidence="1">Membrane</location>
        <topology evidence="1">Single-pass membrane protein</topology>
    </subcellularLocation>
</comment>
<keyword evidence="4" id="KW-0472">Membrane</keyword>
<keyword evidence="3" id="KW-1133">Transmembrane helix</keyword>
<evidence type="ECO:0000313" key="5">
    <source>
        <dbReference type="EMBL" id="EQD77727.1"/>
    </source>
</evidence>
<dbReference type="Pfam" id="PF03743">
    <property type="entry name" value="TrbI"/>
    <property type="match status" value="1"/>
</dbReference>
<accession>T1C6Q6</accession>
<name>T1C6Q6_9ZZZZ</name>
<evidence type="ECO:0000256" key="4">
    <source>
        <dbReference type="ARBA" id="ARBA00023136"/>
    </source>
</evidence>
<dbReference type="InterPro" id="IPR042217">
    <property type="entry name" value="T4SS_VirB10/TrbI"/>
</dbReference>
<reference evidence="5" key="2">
    <citation type="journal article" date="2014" name="ISME J.">
        <title>Microbial stratification in low pH oxic and suboxic macroscopic growths along an acid mine drainage.</title>
        <authorList>
            <person name="Mendez-Garcia C."/>
            <person name="Mesa V."/>
            <person name="Sprenger R.R."/>
            <person name="Richter M."/>
            <person name="Diez M.S."/>
            <person name="Solano J."/>
            <person name="Bargiela R."/>
            <person name="Golyshina O.V."/>
            <person name="Manteca A."/>
            <person name="Ramos J.L."/>
            <person name="Gallego J.R."/>
            <person name="Llorente I."/>
            <person name="Martins Dos Santos V.A."/>
            <person name="Jensen O.N."/>
            <person name="Pelaez A.I."/>
            <person name="Sanchez J."/>
            <person name="Ferrer M."/>
        </authorList>
    </citation>
    <scope>NUCLEOTIDE SEQUENCE</scope>
</reference>
<comment type="caution">
    <text evidence="5">The sequence shown here is derived from an EMBL/GenBank/DDBJ whole genome shotgun (WGS) entry which is preliminary data.</text>
</comment>
<dbReference type="GO" id="GO:0016020">
    <property type="term" value="C:membrane"/>
    <property type="evidence" value="ECO:0007669"/>
    <property type="project" value="UniProtKB-SubCell"/>
</dbReference>
<organism evidence="5">
    <name type="scientific">mine drainage metagenome</name>
    <dbReference type="NCBI Taxonomy" id="410659"/>
    <lineage>
        <taxon>unclassified sequences</taxon>
        <taxon>metagenomes</taxon>
        <taxon>ecological metagenomes</taxon>
    </lineage>
</organism>
<dbReference type="EMBL" id="AUZX01002070">
    <property type="protein sequence ID" value="EQD77727.1"/>
    <property type="molecule type" value="Genomic_DNA"/>
</dbReference>
<gene>
    <name evidence="5" type="ORF">B1A_02798</name>
</gene>
<dbReference type="AlphaFoldDB" id="T1C6Q6"/>
<dbReference type="InterPro" id="IPR005498">
    <property type="entry name" value="T4SS_VirB10/TraB/TrbI"/>
</dbReference>
<evidence type="ECO:0000256" key="2">
    <source>
        <dbReference type="ARBA" id="ARBA00022692"/>
    </source>
</evidence>
<proteinExistence type="predicted"/>
<evidence type="ECO:0000256" key="1">
    <source>
        <dbReference type="ARBA" id="ARBA00004167"/>
    </source>
</evidence>
<evidence type="ECO:0000256" key="3">
    <source>
        <dbReference type="ARBA" id="ARBA00022989"/>
    </source>
</evidence>
<dbReference type="Gene3D" id="2.40.128.260">
    <property type="entry name" value="Type IV secretion system, VirB10/TraB/TrbI"/>
    <property type="match status" value="1"/>
</dbReference>
<protein>
    <submittedName>
        <fullName evidence="5">Bacterial conjugation TrbI-like protein</fullName>
    </submittedName>
</protein>